<dbReference type="PROSITE" id="PS50949">
    <property type="entry name" value="HTH_GNTR"/>
    <property type="match status" value="1"/>
</dbReference>
<accession>A0ABP6RG11</accession>
<dbReference type="RefSeq" id="WP_344722193.1">
    <property type="nucleotide sequence ID" value="NZ_BAAAYG010000016.1"/>
</dbReference>
<dbReference type="EMBL" id="BAAAYG010000016">
    <property type="protein sequence ID" value="GAA3288258.1"/>
    <property type="molecule type" value="Genomic_DNA"/>
</dbReference>
<sequence>MDEGRALFVQIAEQVEASVLDGTLEEGERAPSTNELAAFHRINPATAAKGINLLVDRGILVKRRGMGMFVADGAREVLRAERRRQFADHHIEPMLAEAGVLGLDVETVVELIRARGVPGRGVG</sequence>
<gene>
    <name evidence="5" type="ORF">GCM10020260_26450</name>
</gene>
<dbReference type="Proteomes" id="UP001501736">
    <property type="component" value="Unassembled WGS sequence"/>
</dbReference>
<dbReference type="Pfam" id="PF00392">
    <property type="entry name" value="GntR"/>
    <property type="match status" value="1"/>
</dbReference>
<evidence type="ECO:0000256" key="2">
    <source>
        <dbReference type="ARBA" id="ARBA00023125"/>
    </source>
</evidence>
<keyword evidence="1" id="KW-0805">Transcription regulation</keyword>
<reference evidence="6" key="1">
    <citation type="journal article" date="2019" name="Int. J. Syst. Evol. Microbiol.">
        <title>The Global Catalogue of Microorganisms (GCM) 10K type strain sequencing project: providing services to taxonomists for standard genome sequencing and annotation.</title>
        <authorList>
            <consortium name="The Broad Institute Genomics Platform"/>
            <consortium name="The Broad Institute Genome Sequencing Center for Infectious Disease"/>
            <person name="Wu L."/>
            <person name="Ma J."/>
        </authorList>
    </citation>
    <scope>NUCLEOTIDE SEQUENCE [LARGE SCALE GENOMIC DNA]</scope>
    <source>
        <strain evidence="6">JCM 11483</strain>
    </source>
</reference>
<dbReference type="SUPFAM" id="SSF46785">
    <property type="entry name" value="Winged helix' DNA-binding domain"/>
    <property type="match status" value="1"/>
</dbReference>
<dbReference type="InterPro" id="IPR000524">
    <property type="entry name" value="Tscrpt_reg_HTH_GntR"/>
</dbReference>
<dbReference type="InterPro" id="IPR036388">
    <property type="entry name" value="WH-like_DNA-bd_sf"/>
</dbReference>
<evidence type="ECO:0000313" key="5">
    <source>
        <dbReference type="EMBL" id="GAA3288258.1"/>
    </source>
</evidence>
<evidence type="ECO:0000256" key="1">
    <source>
        <dbReference type="ARBA" id="ARBA00023015"/>
    </source>
</evidence>
<keyword evidence="6" id="KW-1185">Reference proteome</keyword>
<evidence type="ECO:0000256" key="3">
    <source>
        <dbReference type="ARBA" id="ARBA00023163"/>
    </source>
</evidence>
<comment type="caution">
    <text evidence="5">The sequence shown here is derived from an EMBL/GenBank/DDBJ whole genome shotgun (WGS) entry which is preliminary data.</text>
</comment>
<evidence type="ECO:0000259" key="4">
    <source>
        <dbReference type="PROSITE" id="PS50949"/>
    </source>
</evidence>
<keyword evidence="2" id="KW-0238">DNA-binding</keyword>
<dbReference type="SMART" id="SM00345">
    <property type="entry name" value="HTH_GNTR"/>
    <property type="match status" value="1"/>
</dbReference>
<name>A0ABP6RG11_9MICC</name>
<evidence type="ECO:0000313" key="6">
    <source>
        <dbReference type="Proteomes" id="UP001501736"/>
    </source>
</evidence>
<dbReference type="PANTHER" id="PTHR38445">
    <property type="entry name" value="HTH-TYPE TRANSCRIPTIONAL REPRESSOR YTRA"/>
    <property type="match status" value="1"/>
</dbReference>
<organism evidence="5 6">
    <name type="scientific">Nesterenkonia halobia</name>
    <dbReference type="NCBI Taxonomy" id="37922"/>
    <lineage>
        <taxon>Bacteria</taxon>
        <taxon>Bacillati</taxon>
        <taxon>Actinomycetota</taxon>
        <taxon>Actinomycetes</taxon>
        <taxon>Micrococcales</taxon>
        <taxon>Micrococcaceae</taxon>
        <taxon>Nesterenkonia</taxon>
    </lineage>
</organism>
<dbReference type="PANTHER" id="PTHR38445:SF10">
    <property type="entry name" value="GNTR-FAMILY TRANSCRIPTIONAL REGULATOR"/>
    <property type="match status" value="1"/>
</dbReference>
<dbReference type="Gene3D" id="1.10.10.10">
    <property type="entry name" value="Winged helix-like DNA-binding domain superfamily/Winged helix DNA-binding domain"/>
    <property type="match status" value="1"/>
</dbReference>
<protein>
    <submittedName>
        <fullName evidence="5">GntR family transcriptional regulator</fullName>
    </submittedName>
</protein>
<feature type="domain" description="HTH gntR-type" evidence="4">
    <location>
        <begin position="5"/>
        <end position="73"/>
    </location>
</feature>
<keyword evidence="3" id="KW-0804">Transcription</keyword>
<dbReference type="InterPro" id="IPR036390">
    <property type="entry name" value="WH_DNA-bd_sf"/>
</dbReference>
<proteinExistence type="predicted"/>